<organism evidence="4">
    <name type="scientific">Aureococcus anophagefferens</name>
    <name type="common">Harmful bloom alga</name>
    <dbReference type="NCBI Taxonomy" id="44056"/>
    <lineage>
        <taxon>Eukaryota</taxon>
        <taxon>Sar</taxon>
        <taxon>Stramenopiles</taxon>
        <taxon>Ochrophyta</taxon>
        <taxon>Pelagophyceae</taxon>
        <taxon>Pelagomonadales</taxon>
        <taxon>Pelagomonadaceae</taxon>
        <taxon>Aureococcus</taxon>
    </lineage>
</organism>
<feature type="compositionally biased region" description="Basic and acidic residues" evidence="1">
    <location>
        <begin position="552"/>
        <end position="565"/>
    </location>
</feature>
<feature type="region of interest" description="Disordered" evidence="1">
    <location>
        <begin position="150"/>
        <end position="178"/>
    </location>
</feature>
<proteinExistence type="predicted"/>
<name>F0XX69_AURAN</name>
<feature type="compositionally biased region" description="Low complexity" evidence="1">
    <location>
        <begin position="150"/>
        <end position="163"/>
    </location>
</feature>
<feature type="region of interest" description="Disordered" evidence="1">
    <location>
        <begin position="487"/>
        <end position="566"/>
    </location>
</feature>
<feature type="compositionally biased region" description="Basic and acidic residues" evidence="1">
    <location>
        <begin position="60"/>
        <end position="70"/>
    </location>
</feature>
<dbReference type="PANTHER" id="PTHR45703">
    <property type="entry name" value="DYNEIN HEAVY CHAIN"/>
    <property type="match status" value="1"/>
</dbReference>
<evidence type="ECO:0000259" key="2">
    <source>
        <dbReference type="Pfam" id="PF08393"/>
    </source>
</evidence>
<feature type="compositionally biased region" description="Low complexity" evidence="1">
    <location>
        <begin position="493"/>
        <end position="504"/>
    </location>
</feature>
<feature type="compositionally biased region" description="Low complexity" evidence="1">
    <location>
        <begin position="23"/>
        <end position="49"/>
    </location>
</feature>
<dbReference type="Pfam" id="PF08393">
    <property type="entry name" value="DHC_N2"/>
    <property type="match status" value="1"/>
</dbReference>
<reference evidence="3 4" key="1">
    <citation type="journal article" date="2011" name="Proc. Natl. Acad. Sci. U.S.A.">
        <title>Niche of harmful alga Aureococcus anophagefferens revealed through ecogenomics.</title>
        <authorList>
            <person name="Gobler C.J."/>
            <person name="Berry D.L."/>
            <person name="Dyhrman S.T."/>
            <person name="Wilhelm S.W."/>
            <person name="Salamov A."/>
            <person name="Lobanov A.V."/>
            <person name="Zhang Y."/>
            <person name="Collier J.L."/>
            <person name="Wurch L.L."/>
            <person name="Kustka A.B."/>
            <person name="Dill B.D."/>
            <person name="Shah M."/>
            <person name="VerBerkmoes N.C."/>
            <person name="Kuo A."/>
            <person name="Terry A."/>
            <person name="Pangilinan J."/>
            <person name="Lindquist E.A."/>
            <person name="Lucas S."/>
            <person name="Paulsen I.T."/>
            <person name="Hattenrath-Lehmann T.K."/>
            <person name="Talmage S.C."/>
            <person name="Walker E.A."/>
            <person name="Koch F."/>
            <person name="Burson A.M."/>
            <person name="Marcoval M.A."/>
            <person name="Tang Y.Z."/>
            <person name="Lecleir G.R."/>
            <person name="Coyne K.J."/>
            <person name="Berg G.M."/>
            <person name="Bertrand E.M."/>
            <person name="Saito M.A."/>
            <person name="Gladyshev V.N."/>
            <person name="Grigoriev I.V."/>
        </authorList>
    </citation>
    <scope>NUCLEOTIDE SEQUENCE [LARGE SCALE GENOMIC DNA]</scope>
    <source>
        <strain evidence="4">CCMP 1984</strain>
    </source>
</reference>
<protein>
    <recommendedName>
        <fullName evidence="2">Dynein heavy chain linker domain-containing protein</fullName>
    </recommendedName>
</protein>
<evidence type="ECO:0000313" key="3">
    <source>
        <dbReference type="EMBL" id="EGB13193.1"/>
    </source>
</evidence>
<dbReference type="GO" id="GO:0045505">
    <property type="term" value="F:dynein intermediate chain binding"/>
    <property type="evidence" value="ECO:0007669"/>
    <property type="project" value="InterPro"/>
</dbReference>
<keyword evidence="4" id="KW-1185">Reference proteome</keyword>
<dbReference type="eggNOG" id="KOG3595">
    <property type="taxonomic scope" value="Eukaryota"/>
</dbReference>
<feature type="region of interest" description="Disordered" evidence="1">
    <location>
        <begin position="1049"/>
        <end position="1100"/>
    </location>
</feature>
<dbReference type="GO" id="GO:0007018">
    <property type="term" value="P:microtubule-based movement"/>
    <property type="evidence" value="ECO:0007669"/>
    <property type="project" value="InterPro"/>
</dbReference>
<dbReference type="AlphaFoldDB" id="F0XX69"/>
<feature type="compositionally biased region" description="Basic and acidic residues" evidence="1">
    <location>
        <begin position="651"/>
        <end position="662"/>
    </location>
</feature>
<sequence>MRAAAGRARAAPGRDRERERLDLLANEASEGAQARAAAAGAARPSSREGPSIALSPRAQAAEREALRQAELEQQAARKPFPEREPEDDAPPYPEADAARYGHYLARGVPDHLVEPIDDGTIARIFERVRPRVPASVVFPWPGDVDELADGGAAAASRPATAASGGAGGDDEDFEDEYELDDEELAARQASADRACIERVLAAARDRFAASIRKATLDYVLLSPHERDRLGLRLGPPPELVLHELELDYGHATPRAGRGRKAPAPGDDATPARWRASCRQVKEALSHRLLITSPPFIECHRVWQTYEHLLLVKLPSTDDVVEHGPKGVPWRPQPVADFERDQLDCLEATAATLKTTWHPTLANAFFEGIESGKLRVGGRGNVDARAYFNVAALIMGSQLNQIVRRSVATLLAYLEAFATDRGDGVCALPPAFLLAPSLVDGAGEPGVCLVAEAEHLAAAVLRVFERTVGAFGDLERIEVWRRRTMEANRRTKASDGALSALSAAPGAPPPKSTVSSNRGGSGAASADGAGDAGASAASSAARSSRASAFPSYARDDDRASRGEEPAGPRLIAVMTGDEAWVTTARDRIIAIVDANLAKAKANLLLYRPFEFLLRPTFVPELDNPYEEEDAGLPEFSQVAETALKTKRSRPSNADEKLERSGRGVEDELADLERRVREHRDAAADVAETAKHFDRVPFVELDVEKLHNALVDQALAAAKRLLEGVATSVQRDVRSLTKRVRVTVLWLQQRPSTVDELVVAQHNLDHARDYDLRDFRANFRDVKRKVDFLCAQNGLTLAVLEAARTSHAATREVADQVDAGATELAKERDALEADLGKRGEQIKLQLATVAASVLSFSDKGNPKLIREYIDQLTEVRTALTTEAEGIEAYNAEEAKLGLAARTSFPELETISRELMPYERLWQTALRFHLSYSSWVKGPIRALDGEQTARDHAEMVETIGELTERLGALGAQEPAKFAQSIYTQLERFAPNVPIVRALSSKFLREQHWREISQVVGFQLSAENITNLTNLLELSENRPDKASRLEEIAKRAEKEGSSAVAGLNASAMIHTRGAEGGGDRRRGAPPAAVQANLNDDDNSSSGAT</sequence>
<dbReference type="KEGG" id="aaf:AURANDRAFT_60449"/>
<feature type="domain" description="Dynein heavy chain linker" evidence="2">
    <location>
        <begin position="905"/>
        <end position="1052"/>
    </location>
</feature>
<feature type="region of interest" description="Disordered" evidence="1">
    <location>
        <begin position="251"/>
        <end position="270"/>
    </location>
</feature>
<feature type="compositionally biased region" description="Basic and acidic residues" evidence="1">
    <location>
        <begin position="12"/>
        <end position="22"/>
    </location>
</feature>
<dbReference type="InterPro" id="IPR026983">
    <property type="entry name" value="DHC"/>
</dbReference>
<dbReference type="InterPro" id="IPR013602">
    <property type="entry name" value="Dynein_heavy_linker"/>
</dbReference>
<dbReference type="EMBL" id="GL833120">
    <property type="protein sequence ID" value="EGB13193.1"/>
    <property type="molecule type" value="Genomic_DNA"/>
</dbReference>
<feature type="region of interest" description="Disordered" evidence="1">
    <location>
        <begin position="1"/>
        <end position="95"/>
    </location>
</feature>
<dbReference type="GO" id="GO:0030286">
    <property type="term" value="C:dynein complex"/>
    <property type="evidence" value="ECO:0007669"/>
    <property type="project" value="InterPro"/>
</dbReference>
<dbReference type="InParanoid" id="F0XX69"/>
<dbReference type="OrthoDB" id="190320at2759"/>
<dbReference type="GeneID" id="20223018"/>
<evidence type="ECO:0000313" key="4">
    <source>
        <dbReference type="Proteomes" id="UP000002729"/>
    </source>
</evidence>
<dbReference type="GO" id="GO:0051959">
    <property type="term" value="F:dynein light intermediate chain binding"/>
    <property type="evidence" value="ECO:0007669"/>
    <property type="project" value="InterPro"/>
</dbReference>
<dbReference type="RefSeq" id="XP_009032785.1">
    <property type="nucleotide sequence ID" value="XM_009034537.1"/>
</dbReference>
<feature type="compositionally biased region" description="Low complexity" evidence="1">
    <location>
        <begin position="514"/>
        <end position="547"/>
    </location>
</feature>
<dbReference type="PANTHER" id="PTHR45703:SF1">
    <property type="entry name" value="DYNEINS HEAVY CHAIN"/>
    <property type="match status" value="1"/>
</dbReference>
<feature type="compositionally biased region" description="Acidic residues" evidence="1">
    <location>
        <begin position="168"/>
        <end position="178"/>
    </location>
</feature>
<evidence type="ECO:0000256" key="1">
    <source>
        <dbReference type="SAM" id="MobiDB-lite"/>
    </source>
</evidence>
<dbReference type="OMA" id="ENDFKWL"/>
<feature type="compositionally biased region" description="Low complexity" evidence="1">
    <location>
        <begin position="1"/>
        <end position="11"/>
    </location>
</feature>
<gene>
    <name evidence="3" type="ORF">AURANDRAFT_60449</name>
</gene>
<dbReference type="Proteomes" id="UP000002729">
    <property type="component" value="Unassembled WGS sequence"/>
</dbReference>
<feature type="region of interest" description="Disordered" evidence="1">
    <location>
        <begin position="642"/>
        <end position="662"/>
    </location>
</feature>
<accession>F0XX69</accession>